<accession>G1W8F9</accession>
<feature type="compositionally biased region" description="Basic residues" evidence="1">
    <location>
        <begin position="1"/>
        <end position="10"/>
    </location>
</feature>
<proteinExistence type="predicted"/>
<feature type="region of interest" description="Disordered" evidence="1">
    <location>
        <begin position="81"/>
        <end position="102"/>
    </location>
</feature>
<sequence>MVLVHVHRFPNKQTKPPTHNPPQTKSTVPRAIHPNETVGAAPVCPPERPRSGVSIPKYIYASCIMHEDLTIDAPLWGNTSGHTGTAPTNLHHIFPHNPTQTK</sequence>
<keyword evidence="3" id="KW-1185">Reference proteome</keyword>
<dbReference type="HOGENOM" id="CLU_2274856_0_0_10"/>
<feature type="region of interest" description="Disordered" evidence="1">
    <location>
        <begin position="1"/>
        <end position="30"/>
    </location>
</feature>
<evidence type="ECO:0000313" key="2">
    <source>
        <dbReference type="EMBL" id="EGV28304.1"/>
    </source>
</evidence>
<evidence type="ECO:0000313" key="3">
    <source>
        <dbReference type="Proteomes" id="UP000005141"/>
    </source>
</evidence>
<dbReference type="Proteomes" id="UP000005141">
    <property type="component" value="Unassembled WGS sequence"/>
</dbReference>
<reference evidence="2 3" key="1">
    <citation type="submission" date="2011-07" db="EMBL/GenBank/DDBJ databases">
        <title>The Genome Sequence of Prevotella oulorum F0390.</title>
        <authorList>
            <consortium name="The Broad Institute Genome Sequencing Platform"/>
            <consortium name="The Broad Institute Genome Sequencing Center for Infectious Disease"/>
            <person name="Earl A."/>
            <person name="Ward D."/>
            <person name="Feldgarden M."/>
            <person name="Gevers D."/>
            <person name="Izard J."/>
            <person name="Ganesan A."/>
            <person name="Baranova O.V."/>
            <person name="Blanton J.M."/>
            <person name="Tanner A.C."/>
            <person name="Dewhirst F.E."/>
            <person name="Young S.K."/>
            <person name="Zeng Q."/>
            <person name="Gargeya S."/>
            <person name="Fitzgerald M."/>
            <person name="Haas B."/>
            <person name="Abouelleil A."/>
            <person name="Alvarado L."/>
            <person name="Arachchi H.M."/>
            <person name="Berlin A."/>
            <person name="Brown A."/>
            <person name="Chapman S.B."/>
            <person name="Chen Z."/>
            <person name="Dunbar C."/>
            <person name="Freedman E."/>
            <person name="Gearin G."/>
            <person name="Gellesch M."/>
            <person name="Goldberg J."/>
            <person name="Griggs A."/>
            <person name="Gujja S."/>
            <person name="Heiman D."/>
            <person name="Howarth C."/>
            <person name="Larson L."/>
            <person name="Lui A."/>
            <person name="MacDonald P.J.P."/>
            <person name="Mehta T."/>
            <person name="Montmayeur A."/>
            <person name="Murphy C."/>
            <person name="Neiman D."/>
            <person name="Pearson M."/>
            <person name="Priest M."/>
            <person name="Roberts A."/>
            <person name="Saif S."/>
            <person name="Shea T."/>
            <person name="Shenoy N."/>
            <person name="Sisk P."/>
            <person name="Stolte C."/>
            <person name="Sykes S."/>
            <person name="Wortman J."/>
            <person name="Nusbaum C."/>
            <person name="Birren B."/>
        </authorList>
    </citation>
    <scope>NUCLEOTIDE SEQUENCE [LARGE SCALE GENOMIC DNA]</scope>
    <source>
        <strain evidence="2 3">F0390</strain>
    </source>
</reference>
<evidence type="ECO:0000256" key="1">
    <source>
        <dbReference type="SAM" id="MobiDB-lite"/>
    </source>
</evidence>
<feature type="compositionally biased region" description="Polar residues" evidence="1">
    <location>
        <begin position="11"/>
        <end position="27"/>
    </location>
</feature>
<dbReference type="AlphaFoldDB" id="G1W8F9"/>
<comment type="caution">
    <text evidence="2">The sequence shown here is derived from an EMBL/GenBank/DDBJ whole genome shotgun (WGS) entry which is preliminary data.</text>
</comment>
<protein>
    <submittedName>
        <fullName evidence="2">Uncharacterized protein</fullName>
    </submittedName>
</protein>
<gene>
    <name evidence="2" type="ORF">HMPREF9431_00110</name>
</gene>
<organism evidence="2 3">
    <name type="scientific">Segatella oulorum F0390</name>
    <dbReference type="NCBI Taxonomy" id="702438"/>
    <lineage>
        <taxon>Bacteria</taxon>
        <taxon>Pseudomonadati</taxon>
        <taxon>Bacteroidota</taxon>
        <taxon>Bacteroidia</taxon>
        <taxon>Bacteroidales</taxon>
        <taxon>Prevotellaceae</taxon>
        <taxon>Segatella</taxon>
    </lineage>
</organism>
<dbReference type="EMBL" id="ADGI01000009">
    <property type="protein sequence ID" value="EGV28304.1"/>
    <property type="molecule type" value="Genomic_DNA"/>
</dbReference>
<name>G1W8F9_9BACT</name>
<dbReference type="PATRIC" id="fig|702438.4.peg.118"/>